<dbReference type="RefSeq" id="WP_075133271.1">
    <property type="nucleotide sequence ID" value="NZ_MSIF01000005.1"/>
</dbReference>
<sequence>MSLGDPGRFWAASATSTLPRHPAPDLTDRTAFVTYVEVRGPRWQVPALLGGLAVFCVAYSVVSDTAPVVLWALAGTLALAAAGALLWDSRTRVGAYERAHTRFVEHGVLAQAYWTPLDVGHESFRPAAVLIDAGLPDERAARLRAAFAGWITEVVADPGLAADVKAWFRVGHGVNTSEDLFGPDATGGYLTGPLALSHWKVLLPAGNSWRILDVRHPDEPAGAPPDITG</sequence>
<organism evidence="2 3">
    <name type="scientific">Actinophytocola xinjiangensis</name>
    <dbReference type="NCBI Taxonomy" id="485602"/>
    <lineage>
        <taxon>Bacteria</taxon>
        <taxon>Bacillati</taxon>
        <taxon>Actinomycetota</taxon>
        <taxon>Actinomycetes</taxon>
        <taxon>Pseudonocardiales</taxon>
        <taxon>Pseudonocardiaceae</taxon>
    </lineage>
</organism>
<dbReference type="AlphaFoldDB" id="A0A7Z0WNE2"/>
<dbReference type="EMBL" id="MSIF01000005">
    <property type="protein sequence ID" value="OLF11109.1"/>
    <property type="molecule type" value="Genomic_DNA"/>
</dbReference>
<keyword evidence="3" id="KW-1185">Reference proteome</keyword>
<keyword evidence="1" id="KW-1133">Transmembrane helix</keyword>
<evidence type="ECO:0000313" key="3">
    <source>
        <dbReference type="Proteomes" id="UP000185696"/>
    </source>
</evidence>
<comment type="caution">
    <text evidence="2">The sequence shown here is derived from an EMBL/GenBank/DDBJ whole genome shotgun (WGS) entry which is preliminary data.</text>
</comment>
<protein>
    <submittedName>
        <fullName evidence="2">Uncharacterized protein</fullName>
    </submittedName>
</protein>
<accession>A0A7Z0WNE2</accession>
<evidence type="ECO:0000256" key="1">
    <source>
        <dbReference type="SAM" id="Phobius"/>
    </source>
</evidence>
<feature type="transmembrane region" description="Helical" evidence="1">
    <location>
        <begin position="45"/>
        <end position="62"/>
    </location>
</feature>
<feature type="transmembrane region" description="Helical" evidence="1">
    <location>
        <begin position="68"/>
        <end position="87"/>
    </location>
</feature>
<name>A0A7Z0WNE2_9PSEU</name>
<evidence type="ECO:0000313" key="2">
    <source>
        <dbReference type="EMBL" id="OLF11109.1"/>
    </source>
</evidence>
<reference evidence="2 3" key="1">
    <citation type="submission" date="2016-12" db="EMBL/GenBank/DDBJ databases">
        <title>The draft genome sequence of Actinophytocola xinjiangensis.</title>
        <authorList>
            <person name="Wang W."/>
            <person name="Yuan L."/>
        </authorList>
    </citation>
    <scope>NUCLEOTIDE SEQUENCE [LARGE SCALE GENOMIC DNA]</scope>
    <source>
        <strain evidence="2 3">CGMCC 4.4663</strain>
    </source>
</reference>
<proteinExistence type="predicted"/>
<gene>
    <name evidence="2" type="ORF">BLA60_14015</name>
</gene>
<dbReference type="OrthoDB" id="5188960at2"/>
<dbReference type="Proteomes" id="UP000185696">
    <property type="component" value="Unassembled WGS sequence"/>
</dbReference>
<keyword evidence="1" id="KW-0812">Transmembrane</keyword>
<keyword evidence="1" id="KW-0472">Membrane</keyword>